<dbReference type="EMBL" id="CH916374">
    <property type="protein sequence ID" value="EDV91167.1"/>
    <property type="molecule type" value="Genomic_DNA"/>
</dbReference>
<keyword evidence="2" id="KW-1185">Reference proteome</keyword>
<protein>
    <submittedName>
        <fullName evidence="1">GH17305</fullName>
    </submittedName>
</protein>
<sequence length="147" mass="16022">MCHSYIKLHTENGSPTIFWGSIDVHGAAYAERAVCAGLRSPLAVKLSVSYGKDYLESAAACKRLSDKSAGLTTMEAMRWSFATADDEDDDDDDDEKRSDQQRWCLQLLNFQVAGQRNAGKVGHSICAAVSDSASNVHMKVLLVGYCV</sequence>
<name>B4JUJ7_DROGR</name>
<dbReference type="AlphaFoldDB" id="B4JUJ7"/>
<evidence type="ECO:0000313" key="1">
    <source>
        <dbReference type="EMBL" id="EDV91167.1"/>
    </source>
</evidence>
<accession>B4JUJ7</accession>
<reference evidence="1 2" key="1">
    <citation type="journal article" date="2007" name="Nature">
        <title>Evolution of genes and genomes on the Drosophila phylogeny.</title>
        <authorList>
            <consortium name="Drosophila 12 Genomes Consortium"/>
            <person name="Clark A.G."/>
            <person name="Eisen M.B."/>
            <person name="Smith D.R."/>
            <person name="Bergman C.M."/>
            <person name="Oliver B."/>
            <person name="Markow T.A."/>
            <person name="Kaufman T.C."/>
            <person name="Kellis M."/>
            <person name="Gelbart W."/>
            <person name="Iyer V.N."/>
            <person name="Pollard D.A."/>
            <person name="Sackton T.B."/>
            <person name="Larracuente A.M."/>
            <person name="Singh N.D."/>
            <person name="Abad J.P."/>
            <person name="Abt D.N."/>
            <person name="Adryan B."/>
            <person name="Aguade M."/>
            <person name="Akashi H."/>
            <person name="Anderson W.W."/>
            <person name="Aquadro C.F."/>
            <person name="Ardell D.H."/>
            <person name="Arguello R."/>
            <person name="Artieri C.G."/>
            <person name="Barbash D.A."/>
            <person name="Barker D."/>
            <person name="Barsanti P."/>
            <person name="Batterham P."/>
            <person name="Batzoglou S."/>
            <person name="Begun D."/>
            <person name="Bhutkar A."/>
            <person name="Blanco E."/>
            <person name="Bosak S.A."/>
            <person name="Bradley R.K."/>
            <person name="Brand A.D."/>
            <person name="Brent M.R."/>
            <person name="Brooks A.N."/>
            <person name="Brown R.H."/>
            <person name="Butlin R.K."/>
            <person name="Caggese C."/>
            <person name="Calvi B.R."/>
            <person name="Bernardo de Carvalho A."/>
            <person name="Caspi A."/>
            <person name="Castrezana S."/>
            <person name="Celniker S.E."/>
            <person name="Chang J.L."/>
            <person name="Chapple C."/>
            <person name="Chatterji S."/>
            <person name="Chinwalla A."/>
            <person name="Civetta A."/>
            <person name="Clifton S.W."/>
            <person name="Comeron J.M."/>
            <person name="Costello J.C."/>
            <person name="Coyne J.A."/>
            <person name="Daub J."/>
            <person name="David R.G."/>
            <person name="Delcher A.L."/>
            <person name="Delehaunty K."/>
            <person name="Do C.B."/>
            <person name="Ebling H."/>
            <person name="Edwards K."/>
            <person name="Eickbush T."/>
            <person name="Evans J.D."/>
            <person name="Filipski A."/>
            <person name="Findeiss S."/>
            <person name="Freyhult E."/>
            <person name="Fulton L."/>
            <person name="Fulton R."/>
            <person name="Garcia A.C."/>
            <person name="Gardiner A."/>
            <person name="Garfield D.A."/>
            <person name="Garvin B.E."/>
            <person name="Gibson G."/>
            <person name="Gilbert D."/>
            <person name="Gnerre S."/>
            <person name="Godfrey J."/>
            <person name="Good R."/>
            <person name="Gotea V."/>
            <person name="Gravely B."/>
            <person name="Greenberg A.J."/>
            <person name="Griffiths-Jones S."/>
            <person name="Gross S."/>
            <person name="Guigo R."/>
            <person name="Gustafson E.A."/>
            <person name="Haerty W."/>
            <person name="Hahn M.W."/>
            <person name="Halligan D.L."/>
            <person name="Halpern A.L."/>
            <person name="Halter G.M."/>
            <person name="Han M.V."/>
            <person name="Heger A."/>
            <person name="Hillier L."/>
            <person name="Hinrichs A.S."/>
            <person name="Holmes I."/>
            <person name="Hoskins R.A."/>
            <person name="Hubisz M.J."/>
            <person name="Hultmark D."/>
            <person name="Huntley M.A."/>
            <person name="Jaffe D.B."/>
            <person name="Jagadeeshan S."/>
            <person name="Jeck W.R."/>
            <person name="Johnson J."/>
            <person name="Jones C.D."/>
            <person name="Jordan W.C."/>
            <person name="Karpen G.H."/>
            <person name="Kataoka E."/>
            <person name="Keightley P.D."/>
            <person name="Kheradpour P."/>
            <person name="Kirkness E.F."/>
            <person name="Koerich L.B."/>
            <person name="Kristiansen K."/>
            <person name="Kudrna D."/>
            <person name="Kulathinal R.J."/>
            <person name="Kumar S."/>
            <person name="Kwok R."/>
            <person name="Lander E."/>
            <person name="Langley C.H."/>
            <person name="Lapoint R."/>
            <person name="Lazzaro B.P."/>
            <person name="Lee S.J."/>
            <person name="Levesque L."/>
            <person name="Li R."/>
            <person name="Lin C.F."/>
            <person name="Lin M.F."/>
            <person name="Lindblad-Toh K."/>
            <person name="Llopart A."/>
            <person name="Long M."/>
            <person name="Low L."/>
            <person name="Lozovsky E."/>
            <person name="Lu J."/>
            <person name="Luo M."/>
            <person name="Machado C.A."/>
            <person name="Makalowski W."/>
            <person name="Marzo M."/>
            <person name="Matsuda M."/>
            <person name="Matzkin L."/>
            <person name="McAllister B."/>
            <person name="McBride C.S."/>
            <person name="McKernan B."/>
            <person name="McKernan K."/>
            <person name="Mendez-Lago M."/>
            <person name="Minx P."/>
            <person name="Mollenhauer M.U."/>
            <person name="Montooth K."/>
            <person name="Mount S.M."/>
            <person name="Mu X."/>
            <person name="Myers E."/>
            <person name="Negre B."/>
            <person name="Newfeld S."/>
            <person name="Nielsen R."/>
            <person name="Noor M.A."/>
            <person name="O'Grady P."/>
            <person name="Pachter L."/>
            <person name="Papaceit M."/>
            <person name="Parisi M.J."/>
            <person name="Parisi M."/>
            <person name="Parts L."/>
            <person name="Pedersen J.S."/>
            <person name="Pesole G."/>
            <person name="Phillippy A.M."/>
            <person name="Ponting C.P."/>
            <person name="Pop M."/>
            <person name="Porcelli D."/>
            <person name="Powell J.R."/>
            <person name="Prohaska S."/>
            <person name="Pruitt K."/>
            <person name="Puig M."/>
            <person name="Quesneville H."/>
            <person name="Ram K.R."/>
            <person name="Rand D."/>
            <person name="Rasmussen M.D."/>
            <person name="Reed L.K."/>
            <person name="Reenan R."/>
            <person name="Reily A."/>
            <person name="Remington K.A."/>
            <person name="Rieger T.T."/>
            <person name="Ritchie M.G."/>
            <person name="Robin C."/>
            <person name="Rogers Y.H."/>
            <person name="Rohde C."/>
            <person name="Rozas J."/>
            <person name="Rubenfield M.J."/>
            <person name="Ruiz A."/>
            <person name="Russo S."/>
            <person name="Salzberg S.L."/>
            <person name="Sanchez-Gracia A."/>
            <person name="Saranga D.J."/>
            <person name="Sato H."/>
            <person name="Schaeffer S.W."/>
            <person name="Schatz M.C."/>
            <person name="Schlenke T."/>
            <person name="Schwartz R."/>
            <person name="Segarra C."/>
            <person name="Singh R.S."/>
            <person name="Sirot L."/>
            <person name="Sirota M."/>
            <person name="Sisneros N.B."/>
            <person name="Smith C.D."/>
            <person name="Smith T.F."/>
            <person name="Spieth J."/>
            <person name="Stage D.E."/>
            <person name="Stark A."/>
            <person name="Stephan W."/>
            <person name="Strausberg R.L."/>
            <person name="Strempel S."/>
            <person name="Sturgill D."/>
            <person name="Sutton G."/>
            <person name="Sutton G.G."/>
            <person name="Tao W."/>
            <person name="Teichmann S."/>
            <person name="Tobari Y.N."/>
            <person name="Tomimura Y."/>
            <person name="Tsolas J.M."/>
            <person name="Valente V.L."/>
            <person name="Venter E."/>
            <person name="Venter J.C."/>
            <person name="Vicario S."/>
            <person name="Vieira F.G."/>
            <person name="Vilella A.J."/>
            <person name="Villasante A."/>
            <person name="Walenz B."/>
            <person name="Wang J."/>
            <person name="Wasserman M."/>
            <person name="Watts T."/>
            <person name="Wilson D."/>
            <person name="Wilson R.K."/>
            <person name="Wing R.A."/>
            <person name="Wolfner M.F."/>
            <person name="Wong A."/>
            <person name="Wong G.K."/>
            <person name="Wu C.I."/>
            <person name="Wu G."/>
            <person name="Yamamoto D."/>
            <person name="Yang H.P."/>
            <person name="Yang S.P."/>
            <person name="Yorke J.A."/>
            <person name="Yoshida K."/>
            <person name="Zdobnov E."/>
            <person name="Zhang P."/>
            <person name="Zhang Y."/>
            <person name="Zimin A.V."/>
            <person name="Baldwin J."/>
            <person name="Abdouelleil A."/>
            <person name="Abdulkadir J."/>
            <person name="Abebe A."/>
            <person name="Abera B."/>
            <person name="Abreu J."/>
            <person name="Acer S.C."/>
            <person name="Aftuck L."/>
            <person name="Alexander A."/>
            <person name="An P."/>
            <person name="Anderson E."/>
            <person name="Anderson S."/>
            <person name="Arachi H."/>
            <person name="Azer M."/>
            <person name="Bachantsang P."/>
            <person name="Barry A."/>
            <person name="Bayul T."/>
            <person name="Berlin A."/>
            <person name="Bessette D."/>
            <person name="Bloom T."/>
            <person name="Blye J."/>
            <person name="Boguslavskiy L."/>
            <person name="Bonnet C."/>
            <person name="Boukhgalter B."/>
            <person name="Bourzgui I."/>
            <person name="Brown A."/>
            <person name="Cahill P."/>
            <person name="Channer S."/>
            <person name="Cheshatsang Y."/>
            <person name="Chuda L."/>
            <person name="Citroen M."/>
            <person name="Collymore A."/>
            <person name="Cooke P."/>
            <person name="Costello M."/>
            <person name="D'Aco K."/>
            <person name="Daza R."/>
            <person name="De Haan G."/>
            <person name="DeGray S."/>
            <person name="DeMaso C."/>
            <person name="Dhargay N."/>
            <person name="Dooley K."/>
            <person name="Dooley E."/>
            <person name="Doricent M."/>
            <person name="Dorje P."/>
            <person name="Dorjee K."/>
            <person name="Dupes A."/>
            <person name="Elong R."/>
            <person name="Falk J."/>
            <person name="Farina A."/>
            <person name="Faro S."/>
            <person name="Ferguson D."/>
            <person name="Fisher S."/>
            <person name="Foley C.D."/>
            <person name="Franke A."/>
            <person name="Friedrich D."/>
            <person name="Gadbois L."/>
            <person name="Gearin G."/>
            <person name="Gearin C.R."/>
            <person name="Giannoukos G."/>
            <person name="Goode T."/>
            <person name="Graham J."/>
            <person name="Grandbois E."/>
            <person name="Grewal S."/>
            <person name="Gyaltsen K."/>
            <person name="Hafez N."/>
            <person name="Hagos B."/>
            <person name="Hall J."/>
            <person name="Henson C."/>
            <person name="Hollinger A."/>
            <person name="Honan T."/>
            <person name="Huard M.D."/>
            <person name="Hughes L."/>
            <person name="Hurhula B."/>
            <person name="Husby M.E."/>
            <person name="Kamat A."/>
            <person name="Kanga B."/>
            <person name="Kashin S."/>
            <person name="Khazanovich D."/>
            <person name="Kisner P."/>
            <person name="Lance K."/>
            <person name="Lara M."/>
            <person name="Lee W."/>
            <person name="Lennon N."/>
            <person name="Letendre F."/>
            <person name="LeVine R."/>
            <person name="Lipovsky A."/>
            <person name="Liu X."/>
            <person name="Liu J."/>
            <person name="Liu S."/>
            <person name="Lokyitsang T."/>
            <person name="Lokyitsang Y."/>
            <person name="Lubonja R."/>
            <person name="Lui A."/>
            <person name="MacDonald P."/>
            <person name="Magnisalis V."/>
            <person name="Maru K."/>
            <person name="Matthews C."/>
            <person name="McCusker W."/>
            <person name="McDonough S."/>
            <person name="Mehta T."/>
            <person name="Meldrim J."/>
            <person name="Meneus L."/>
            <person name="Mihai O."/>
            <person name="Mihalev A."/>
            <person name="Mihova T."/>
            <person name="Mittelman R."/>
            <person name="Mlenga V."/>
            <person name="Montmayeur A."/>
            <person name="Mulrain L."/>
            <person name="Navidi A."/>
            <person name="Naylor J."/>
            <person name="Negash T."/>
            <person name="Nguyen T."/>
            <person name="Nguyen N."/>
            <person name="Nicol R."/>
            <person name="Norbu C."/>
            <person name="Norbu N."/>
            <person name="Novod N."/>
            <person name="O'Neill B."/>
            <person name="Osman S."/>
            <person name="Markiewicz E."/>
            <person name="Oyono O.L."/>
            <person name="Patti C."/>
            <person name="Phunkhang P."/>
            <person name="Pierre F."/>
            <person name="Priest M."/>
            <person name="Raghuraman S."/>
            <person name="Rege F."/>
            <person name="Reyes R."/>
            <person name="Rise C."/>
            <person name="Rogov P."/>
            <person name="Ross K."/>
            <person name="Ryan E."/>
            <person name="Settipalli S."/>
            <person name="Shea T."/>
            <person name="Sherpa N."/>
            <person name="Shi L."/>
            <person name="Shih D."/>
            <person name="Sparrow T."/>
            <person name="Spaulding J."/>
            <person name="Stalker J."/>
            <person name="Stange-Thomann N."/>
            <person name="Stavropoulos S."/>
            <person name="Stone C."/>
            <person name="Strader C."/>
            <person name="Tesfaye S."/>
            <person name="Thomson T."/>
            <person name="Thoulutsang Y."/>
            <person name="Thoulutsang D."/>
            <person name="Topham K."/>
            <person name="Topping I."/>
            <person name="Tsamla T."/>
            <person name="Vassiliev H."/>
            <person name="Vo A."/>
            <person name="Wangchuk T."/>
            <person name="Wangdi T."/>
            <person name="Weiand M."/>
            <person name="Wilkinson J."/>
            <person name="Wilson A."/>
            <person name="Yadav S."/>
            <person name="Young G."/>
            <person name="Yu Q."/>
            <person name="Zembek L."/>
            <person name="Zhong D."/>
            <person name="Zimmer A."/>
            <person name="Zwirko Z."/>
            <person name="Jaffe D.B."/>
            <person name="Alvarez P."/>
            <person name="Brockman W."/>
            <person name="Butler J."/>
            <person name="Chin C."/>
            <person name="Gnerre S."/>
            <person name="Grabherr M."/>
            <person name="Kleber M."/>
            <person name="Mauceli E."/>
            <person name="MacCallum I."/>
        </authorList>
    </citation>
    <scope>NUCLEOTIDE SEQUENCE [LARGE SCALE GENOMIC DNA]</scope>
    <source>
        <strain evidence="2">Tucson 15287-2541.00</strain>
    </source>
</reference>
<dbReference type="InParanoid" id="B4JUJ7"/>
<proteinExistence type="predicted"/>
<gene>
    <name evidence="1" type="primary">Dgri\GH17305</name>
    <name evidence="1" type="ORF">Dgri_GH17305</name>
</gene>
<dbReference type="HOGENOM" id="CLU_1769986_0_0_1"/>
<evidence type="ECO:0000313" key="2">
    <source>
        <dbReference type="Proteomes" id="UP000001070"/>
    </source>
</evidence>
<dbReference type="Proteomes" id="UP000001070">
    <property type="component" value="Unassembled WGS sequence"/>
</dbReference>
<organism evidence="2">
    <name type="scientific">Drosophila grimshawi</name>
    <name type="common">Hawaiian fruit fly</name>
    <name type="synonym">Idiomyia grimshawi</name>
    <dbReference type="NCBI Taxonomy" id="7222"/>
    <lineage>
        <taxon>Eukaryota</taxon>
        <taxon>Metazoa</taxon>
        <taxon>Ecdysozoa</taxon>
        <taxon>Arthropoda</taxon>
        <taxon>Hexapoda</taxon>
        <taxon>Insecta</taxon>
        <taxon>Pterygota</taxon>
        <taxon>Neoptera</taxon>
        <taxon>Endopterygota</taxon>
        <taxon>Diptera</taxon>
        <taxon>Brachycera</taxon>
        <taxon>Muscomorpha</taxon>
        <taxon>Ephydroidea</taxon>
        <taxon>Drosophilidae</taxon>
        <taxon>Drosophila</taxon>
        <taxon>Hawaiian Drosophila</taxon>
    </lineage>
</organism>